<evidence type="ECO:0000313" key="2">
    <source>
        <dbReference type="Proteomes" id="UP000324832"/>
    </source>
</evidence>
<dbReference type="Proteomes" id="UP000324832">
    <property type="component" value="Unassembled WGS sequence"/>
</dbReference>
<accession>A0A5E4PWN2</accession>
<evidence type="ECO:0000313" key="1">
    <source>
        <dbReference type="EMBL" id="VVC89330.1"/>
    </source>
</evidence>
<reference evidence="1 2" key="1">
    <citation type="submission" date="2017-07" db="EMBL/GenBank/DDBJ databases">
        <authorList>
            <person name="Talla V."/>
            <person name="Backstrom N."/>
        </authorList>
    </citation>
    <scope>NUCLEOTIDE SEQUENCE [LARGE SCALE GENOMIC DNA]</scope>
</reference>
<dbReference type="EMBL" id="FZQP02000515">
    <property type="protein sequence ID" value="VVC89330.1"/>
    <property type="molecule type" value="Genomic_DNA"/>
</dbReference>
<keyword evidence="2" id="KW-1185">Reference proteome</keyword>
<organism evidence="1 2">
    <name type="scientific">Leptidea sinapis</name>
    <dbReference type="NCBI Taxonomy" id="189913"/>
    <lineage>
        <taxon>Eukaryota</taxon>
        <taxon>Metazoa</taxon>
        <taxon>Ecdysozoa</taxon>
        <taxon>Arthropoda</taxon>
        <taxon>Hexapoda</taxon>
        <taxon>Insecta</taxon>
        <taxon>Pterygota</taxon>
        <taxon>Neoptera</taxon>
        <taxon>Endopterygota</taxon>
        <taxon>Lepidoptera</taxon>
        <taxon>Glossata</taxon>
        <taxon>Ditrysia</taxon>
        <taxon>Papilionoidea</taxon>
        <taxon>Pieridae</taxon>
        <taxon>Dismorphiinae</taxon>
        <taxon>Leptidea</taxon>
    </lineage>
</organism>
<protein>
    <submittedName>
        <fullName evidence="1">Uncharacterized protein</fullName>
    </submittedName>
</protein>
<sequence>MMLSLLLLTPLLLDSWPAIILFAGAGTSLYISTDSAVSCTACLLRRRSRGRTRASHTSIPSTSLARRRLTTISIKHLLT</sequence>
<dbReference type="AlphaFoldDB" id="A0A5E4PWN2"/>
<gene>
    <name evidence="1" type="ORF">LSINAPIS_LOCUS2475</name>
</gene>
<name>A0A5E4PWN2_9NEOP</name>
<proteinExistence type="predicted"/>